<evidence type="ECO:0000313" key="2">
    <source>
        <dbReference type="Proteomes" id="UP000825935"/>
    </source>
</evidence>
<dbReference type="OMA" id="EICANEI"/>
<dbReference type="AlphaFoldDB" id="A0A8T2SQJ9"/>
<dbReference type="PANTHER" id="PTHR48145">
    <property type="entry name" value="NUCLEAR ENVELOPE-ASSOCIATED PROTEIN 1"/>
    <property type="match status" value="1"/>
</dbReference>
<sequence length="107" mass="11965">METLEKAPHAMETNALLKDLYEKKRSIRKIVSEVGSMASELREVRAHMTMQEANLQQETARRMTAEATAEAMGKGLEMLQKSLGDKNSLVFSSAALAEKNFHNLIEV</sequence>
<dbReference type="InterPro" id="IPR049932">
    <property type="entry name" value="NEAP1-4"/>
</dbReference>
<dbReference type="OrthoDB" id="1729117at2759"/>
<accession>A0A8T2SQJ9</accession>
<reference evidence="1" key="1">
    <citation type="submission" date="2021-08" db="EMBL/GenBank/DDBJ databases">
        <title>WGS assembly of Ceratopteris richardii.</title>
        <authorList>
            <person name="Marchant D.B."/>
            <person name="Chen G."/>
            <person name="Jenkins J."/>
            <person name="Shu S."/>
            <person name="Leebens-Mack J."/>
            <person name="Grimwood J."/>
            <person name="Schmutz J."/>
            <person name="Soltis P."/>
            <person name="Soltis D."/>
            <person name="Chen Z.-H."/>
        </authorList>
    </citation>
    <scope>NUCLEOTIDE SEQUENCE</scope>
    <source>
        <strain evidence="1">Whitten #5841</strain>
        <tissue evidence="1">Leaf</tissue>
    </source>
</reference>
<dbReference type="EMBL" id="CM035423">
    <property type="protein sequence ID" value="KAH7365070.1"/>
    <property type="molecule type" value="Genomic_DNA"/>
</dbReference>
<organism evidence="1 2">
    <name type="scientific">Ceratopteris richardii</name>
    <name type="common">Triangle waterfern</name>
    <dbReference type="NCBI Taxonomy" id="49495"/>
    <lineage>
        <taxon>Eukaryota</taxon>
        <taxon>Viridiplantae</taxon>
        <taxon>Streptophyta</taxon>
        <taxon>Embryophyta</taxon>
        <taxon>Tracheophyta</taxon>
        <taxon>Polypodiopsida</taxon>
        <taxon>Polypodiidae</taxon>
        <taxon>Polypodiales</taxon>
        <taxon>Pteridineae</taxon>
        <taxon>Pteridaceae</taxon>
        <taxon>Parkerioideae</taxon>
        <taxon>Ceratopteris</taxon>
    </lineage>
</organism>
<protein>
    <submittedName>
        <fullName evidence="1">Uncharacterized protein</fullName>
    </submittedName>
</protein>
<evidence type="ECO:0000313" key="1">
    <source>
        <dbReference type="EMBL" id="KAH7365070.1"/>
    </source>
</evidence>
<keyword evidence="2" id="KW-1185">Reference proteome</keyword>
<comment type="caution">
    <text evidence="1">The sequence shown here is derived from an EMBL/GenBank/DDBJ whole genome shotgun (WGS) entry which is preliminary data.</text>
</comment>
<dbReference type="Proteomes" id="UP000825935">
    <property type="component" value="Chromosome 18"/>
</dbReference>
<gene>
    <name evidence="1" type="ORF">KP509_18G007600</name>
</gene>
<dbReference type="PANTHER" id="PTHR48145:SF5">
    <property type="entry name" value="NUCLEAR ENVELOPE-ASSOCIATED PROTEIN 2"/>
    <property type="match status" value="1"/>
</dbReference>
<name>A0A8T2SQJ9_CERRI</name>
<proteinExistence type="predicted"/>